<keyword evidence="2" id="KW-0479">Metal-binding</keyword>
<evidence type="ECO:0000313" key="11">
    <source>
        <dbReference type="Proteomes" id="UP001408789"/>
    </source>
</evidence>
<evidence type="ECO:0000259" key="9">
    <source>
        <dbReference type="PROSITE" id="PS50966"/>
    </source>
</evidence>
<proteinExistence type="predicted"/>
<sequence>MEVATYMNWRSKDLGDVRAINHNLTDQDEVFIAGFVSTYDFDGEANNGEHGNAEAETDHADGMDEGEGNVEAESDHAHGEDEGEGDDEDGESDEYEDGEDEGEAEVGTDDEGEDSDFIVDEDNVIEDVAVDMEEFRVHVDVNIGEEDNDVSENEETAEIDLEDFDSHGSEEDTPLGRGIKKLNKRQSNWKADYTAPFYVGQTILSKDEINDTVIRTAVESRRQLAFVKNDTVRMRVVCYGHNPNNVCKKTNEPGESSSGPTNLKTLKGVGKGELTIQPKKKRFPTPTCPWSLQISRKSSDTVWCVKVFNAEHKCLTTRNVKLYTATAIAKEIQPIVEANPTIPLKYLQHQLQGLHQLHVSTAKLFRAKTMASKKIHGDYTAQYSILREYCEELIRSNPGTSVKIDVESECNPASPTRQFKRIYICFAALREGFKACGRDLLGLDGCFMKGPFPGQVLTAVGVDSNNGIYPLAYAIVEAETLLSWTWFLECIGQDLDLEANSNFTFISDRQKGLIPALQKVFPAAEHRFCLRHIHQNMKSKWRGDVLKDLLWKCATDTTVPSFERRMEAVRKQDADLHQWLKEIPAKHWSRSQFSERPKSDLLLNNLCEVFNKQLVGGRDKPIITCLEYIREYLMKRIALVHKKIAKADGPLTPVATKTFNLIKNLANEYTVIVAGFNKYQVNGSWGDQVAVDLDRKFCSCRRWQLSGMPCKHAVACIWDYGKDHPDDEVPEKWVDKAYWLDTWRTVYQHTLEPINGRSEWMTSRCPTKLTPPKHHTQVGRPKKKRKKSAVELAEGVCKEGKLARKGNTVTCGKCKKQGHNSRSCKGQGSSTAGGSSQQVPTDGV</sequence>
<feature type="domain" description="SWIM-type" evidence="9">
    <location>
        <begin position="687"/>
        <end position="721"/>
    </location>
</feature>
<evidence type="ECO:0000256" key="2">
    <source>
        <dbReference type="ARBA" id="ARBA00022723"/>
    </source>
</evidence>
<accession>A0AAP0DKW8</accession>
<dbReference type="Pfam" id="PF10551">
    <property type="entry name" value="MULE"/>
    <property type="match status" value="1"/>
</dbReference>
<feature type="compositionally biased region" description="Low complexity" evidence="8">
    <location>
        <begin position="826"/>
        <end position="838"/>
    </location>
</feature>
<dbReference type="InterPro" id="IPR001207">
    <property type="entry name" value="Transposase_mutator"/>
</dbReference>
<reference evidence="10 11" key="1">
    <citation type="submission" date="2024-04" db="EMBL/GenBank/DDBJ databases">
        <title>The reference genome of an endangered Asteraceae, Deinandra increscens subsp. villosa, native to the Central Coast of California.</title>
        <authorList>
            <person name="Guilliams M."/>
            <person name="Hasenstab-Lehman K."/>
            <person name="Meyer R."/>
            <person name="Mcevoy S."/>
        </authorList>
    </citation>
    <scope>NUCLEOTIDE SEQUENCE [LARGE SCALE GENOMIC DNA]</scope>
    <source>
        <tissue evidence="10">Leaf</tissue>
    </source>
</reference>
<dbReference type="PROSITE" id="PS50966">
    <property type="entry name" value="ZF_SWIM"/>
    <property type="match status" value="1"/>
</dbReference>
<feature type="region of interest" description="Disordered" evidence="8">
    <location>
        <begin position="810"/>
        <end position="844"/>
    </location>
</feature>
<comment type="caution">
    <text evidence="10">The sequence shown here is derived from an EMBL/GenBank/DDBJ whole genome shotgun (WGS) entry which is preliminary data.</text>
</comment>
<gene>
    <name evidence="10" type="ORF">SSX86_003217</name>
</gene>
<dbReference type="GO" id="GO:0004803">
    <property type="term" value="F:transposase activity"/>
    <property type="evidence" value="ECO:0007669"/>
    <property type="project" value="InterPro"/>
</dbReference>
<evidence type="ECO:0000256" key="4">
    <source>
        <dbReference type="ARBA" id="ARBA00022833"/>
    </source>
</evidence>
<dbReference type="GO" id="GO:0006313">
    <property type="term" value="P:DNA transposition"/>
    <property type="evidence" value="ECO:0007669"/>
    <property type="project" value="InterPro"/>
</dbReference>
<evidence type="ECO:0000256" key="1">
    <source>
        <dbReference type="ARBA" id="ARBA00022578"/>
    </source>
</evidence>
<feature type="region of interest" description="Disordered" evidence="8">
    <location>
        <begin position="765"/>
        <end position="787"/>
    </location>
</feature>
<dbReference type="EMBL" id="JBCNJP010000007">
    <property type="protein sequence ID" value="KAK9074898.1"/>
    <property type="molecule type" value="Genomic_DNA"/>
</dbReference>
<evidence type="ECO:0000256" key="6">
    <source>
        <dbReference type="ARBA" id="ARBA00023172"/>
    </source>
</evidence>
<feature type="compositionally biased region" description="Basic and acidic residues" evidence="8">
    <location>
        <begin position="51"/>
        <end position="62"/>
    </location>
</feature>
<dbReference type="AlphaFoldDB" id="A0AAP0DKW8"/>
<dbReference type="SMART" id="SM00575">
    <property type="entry name" value="ZnF_PMZ"/>
    <property type="match status" value="1"/>
</dbReference>
<organism evidence="10 11">
    <name type="scientific">Deinandra increscens subsp. villosa</name>
    <dbReference type="NCBI Taxonomy" id="3103831"/>
    <lineage>
        <taxon>Eukaryota</taxon>
        <taxon>Viridiplantae</taxon>
        <taxon>Streptophyta</taxon>
        <taxon>Embryophyta</taxon>
        <taxon>Tracheophyta</taxon>
        <taxon>Spermatophyta</taxon>
        <taxon>Magnoliopsida</taxon>
        <taxon>eudicotyledons</taxon>
        <taxon>Gunneridae</taxon>
        <taxon>Pentapetalae</taxon>
        <taxon>asterids</taxon>
        <taxon>campanulids</taxon>
        <taxon>Asterales</taxon>
        <taxon>Asteraceae</taxon>
        <taxon>Asteroideae</taxon>
        <taxon>Heliantheae alliance</taxon>
        <taxon>Madieae</taxon>
        <taxon>Madiinae</taxon>
        <taxon>Deinandra</taxon>
    </lineage>
</organism>
<protein>
    <recommendedName>
        <fullName evidence="9">SWIM-type domain-containing protein</fullName>
    </recommendedName>
</protein>
<keyword evidence="6" id="KW-0233">DNA recombination</keyword>
<feature type="region of interest" description="Disordered" evidence="8">
    <location>
        <begin position="43"/>
        <end position="118"/>
    </location>
</feature>
<dbReference type="Pfam" id="PF04434">
    <property type="entry name" value="SWIM"/>
    <property type="match status" value="1"/>
</dbReference>
<keyword evidence="3 7" id="KW-0863">Zinc-finger</keyword>
<dbReference type="PANTHER" id="PTHR31973">
    <property type="entry name" value="POLYPROTEIN, PUTATIVE-RELATED"/>
    <property type="match status" value="1"/>
</dbReference>
<keyword evidence="5" id="KW-0238">DNA-binding</keyword>
<dbReference type="GO" id="GO:0003677">
    <property type="term" value="F:DNA binding"/>
    <property type="evidence" value="ECO:0007669"/>
    <property type="project" value="UniProtKB-KW"/>
</dbReference>
<evidence type="ECO:0000256" key="5">
    <source>
        <dbReference type="ARBA" id="ARBA00023125"/>
    </source>
</evidence>
<keyword evidence="1" id="KW-0815">Transposition</keyword>
<dbReference type="InterPro" id="IPR006564">
    <property type="entry name" value="Znf_PMZ"/>
</dbReference>
<dbReference type="Proteomes" id="UP001408789">
    <property type="component" value="Unassembled WGS sequence"/>
</dbReference>
<dbReference type="InterPro" id="IPR007527">
    <property type="entry name" value="Znf_SWIM"/>
</dbReference>
<evidence type="ECO:0000256" key="7">
    <source>
        <dbReference type="PROSITE-ProRule" id="PRU00325"/>
    </source>
</evidence>
<dbReference type="PANTHER" id="PTHR31973:SF190">
    <property type="entry name" value="MULE TRANSPOSASE DOMAIN-CONTAINING PROTEIN"/>
    <property type="match status" value="1"/>
</dbReference>
<name>A0AAP0DKW8_9ASTR</name>
<dbReference type="PROSITE" id="PS01007">
    <property type="entry name" value="TRANSPOSASE_MUTATOR"/>
    <property type="match status" value="1"/>
</dbReference>
<evidence type="ECO:0000313" key="10">
    <source>
        <dbReference type="EMBL" id="KAK9074898.1"/>
    </source>
</evidence>
<keyword evidence="11" id="KW-1185">Reference proteome</keyword>
<feature type="compositionally biased region" description="Acidic residues" evidence="8">
    <location>
        <begin position="81"/>
        <end position="118"/>
    </location>
</feature>
<dbReference type="GO" id="GO:0008270">
    <property type="term" value="F:zinc ion binding"/>
    <property type="evidence" value="ECO:0007669"/>
    <property type="project" value="UniProtKB-KW"/>
</dbReference>
<evidence type="ECO:0000256" key="8">
    <source>
        <dbReference type="SAM" id="MobiDB-lite"/>
    </source>
</evidence>
<feature type="compositionally biased region" description="Acidic residues" evidence="8">
    <location>
        <begin position="63"/>
        <end position="72"/>
    </location>
</feature>
<evidence type="ECO:0000256" key="3">
    <source>
        <dbReference type="ARBA" id="ARBA00022771"/>
    </source>
</evidence>
<keyword evidence="4" id="KW-0862">Zinc</keyword>
<dbReference type="InterPro" id="IPR018289">
    <property type="entry name" value="MULE_transposase_dom"/>
</dbReference>
<feature type="compositionally biased region" description="Basic residues" evidence="8">
    <location>
        <begin position="771"/>
        <end position="787"/>
    </location>
</feature>